<dbReference type="AlphaFoldDB" id="A0AAD4GJW1"/>
<keyword evidence="3" id="KW-1185">Reference proteome</keyword>
<gene>
    <name evidence="2" type="ORF">L210DRAFT_2656430</name>
</gene>
<sequence>MYVLWRQRQVAPSILEIIAVVTYLTSMLILHVGSSSIMQWQVFNSTLVDILVSDLAFPGSTVNISQLQWEVIFPILQSISLDTGVSTYGLSNNIIYDMPQIPTNVTVLEASVNATTFGVQCGLVPNLTVADDGASVDPLYGEYYISFSLNGIDNGRFTVLQLWKDFVLSRGPDSQCAACPQTLFYVMTTGIHVDESVRDTVAVTMDWNYTSSGGIPQSSTTSTHIAACSISTQTALVTLNLQENQLASTTSQTPSSSSTSWSTWSPGDATDFSVAVVTAFARILNNEISASNVALAYDVGSAYTDFDGYMMNLLGINVTSAADVARSQSSANPSVMLTPSQLEDAIGRTAAKLLWLSGQLGESVGGFQRTVGESQATRNALQWRLNLNMIPIVFASVASFTALILVPFIIGKKPSKEHAPIVTGTSVLECLWLEAQSEELHSRIKAIEEPRSDNLRAGGMFDVSLGDIVHSSLASEAVD</sequence>
<evidence type="ECO:0000256" key="1">
    <source>
        <dbReference type="SAM" id="Phobius"/>
    </source>
</evidence>
<keyword evidence="1" id="KW-0812">Transmembrane</keyword>
<name>A0AAD4GJW1_BOLED</name>
<protein>
    <submittedName>
        <fullName evidence="2">Uncharacterized protein</fullName>
    </submittedName>
</protein>
<proteinExistence type="predicted"/>
<evidence type="ECO:0000313" key="3">
    <source>
        <dbReference type="Proteomes" id="UP001194468"/>
    </source>
</evidence>
<organism evidence="2 3">
    <name type="scientific">Boletus edulis BED1</name>
    <dbReference type="NCBI Taxonomy" id="1328754"/>
    <lineage>
        <taxon>Eukaryota</taxon>
        <taxon>Fungi</taxon>
        <taxon>Dikarya</taxon>
        <taxon>Basidiomycota</taxon>
        <taxon>Agaricomycotina</taxon>
        <taxon>Agaricomycetes</taxon>
        <taxon>Agaricomycetidae</taxon>
        <taxon>Boletales</taxon>
        <taxon>Boletineae</taxon>
        <taxon>Boletaceae</taxon>
        <taxon>Boletoideae</taxon>
        <taxon>Boletus</taxon>
    </lineage>
</organism>
<feature type="transmembrane region" description="Helical" evidence="1">
    <location>
        <begin position="12"/>
        <end position="33"/>
    </location>
</feature>
<reference evidence="2" key="1">
    <citation type="submission" date="2019-10" db="EMBL/GenBank/DDBJ databases">
        <authorList>
            <consortium name="DOE Joint Genome Institute"/>
            <person name="Kuo A."/>
            <person name="Miyauchi S."/>
            <person name="Kiss E."/>
            <person name="Drula E."/>
            <person name="Kohler A."/>
            <person name="Sanchez-Garcia M."/>
            <person name="Andreopoulos B."/>
            <person name="Barry K.W."/>
            <person name="Bonito G."/>
            <person name="Buee M."/>
            <person name="Carver A."/>
            <person name="Chen C."/>
            <person name="Cichocki N."/>
            <person name="Clum A."/>
            <person name="Culley D."/>
            <person name="Crous P.W."/>
            <person name="Fauchery L."/>
            <person name="Girlanda M."/>
            <person name="Hayes R."/>
            <person name="Keri Z."/>
            <person name="LaButti K."/>
            <person name="Lipzen A."/>
            <person name="Lombard V."/>
            <person name="Magnuson J."/>
            <person name="Maillard F."/>
            <person name="Morin E."/>
            <person name="Murat C."/>
            <person name="Nolan M."/>
            <person name="Ohm R."/>
            <person name="Pangilinan J."/>
            <person name="Pereira M."/>
            <person name="Perotto S."/>
            <person name="Peter M."/>
            <person name="Riley R."/>
            <person name="Sitrit Y."/>
            <person name="Stielow B."/>
            <person name="Szollosi G."/>
            <person name="Zifcakova L."/>
            <person name="Stursova M."/>
            <person name="Spatafora J.W."/>
            <person name="Tedersoo L."/>
            <person name="Vaario L.-M."/>
            <person name="Yamada A."/>
            <person name="Yan M."/>
            <person name="Wang P."/>
            <person name="Xu J."/>
            <person name="Bruns T."/>
            <person name="Baldrian P."/>
            <person name="Vilgalys R."/>
            <person name="Henrissat B."/>
            <person name="Grigoriev I.V."/>
            <person name="Hibbett D."/>
            <person name="Nagy L.G."/>
            <person name="Martin F.M."/>
        </authorList>
    </citation>
    <scope>NUCLEOTIDE SEQUENCE</scope>
    <source>
        <strain evidence="2">BED1</strain>
    </source>
</reference>
<dbReference type="Proteomes" id="UP001194468">
    <property type="component" value="Unassembled WGS sequence"/>
</dbReference>
<keyword evidence="1" id="KW-1133">Transmembrane helix</keyword>
<reference evidence="2" key="2">
    <citation type="journal article" date="2020" name="Nat. Commun.">
        <title>Large-scale genome sequencing of mycorrhizal fungi provides insights into the early evolution of symbiotic traits.</title>
        <authorList>
            <person name="Miyauchi S."/>
            <person name="Kiss E."/>
            <person name="Kuo A."/>
            <person name="Drula E."/>
            <person name="Kohler A."/>
            <person name="Sanchez-Garcia M."/>
            <person name="Morin E."/>
            <person name="Andreopoulos B."/>
            <person name="Barry K.W."/>
            <person name="Bonito G."/>
            <person name="Buee M."/>
            <person name="Carver A."/>
            <person name="Chen C."/>
            <person name="Cichocki N."/>
            <person name="Clum A."/>
            <person name="Culley D."/>
            <person name="Crous P.W."/>
            <person name="Fauchery L."/>
            <person name="Girlanda M."/>
            <person name="Hayes R.D."/>
            <person name="Keri Z."/>
            <person name="LaButti K."/>
            <person name="Lipzen A."/>
            <person name="Lombard V."/>
            <person name="Magnuson J."/>
            <person name="Maillard F."/>
            <person name="Murat C."/>
            <person name="Nolan M."/>
            <person name="Ohm R.A."/>
            <person name="Pangilinan J."/>
            <person name="Pereira M.F."/>
            <person name="Perotto S."/>
            <person name="Peter M."/>
            <person name="Pfister S."/>
            <person name="Riley R."/>
            <person name="Sitrit Y."/>
            <person name="Stielow J.B."/>
            <person name="Szollosi G."/>
            <person name="Zifcakova L."/>
            <person name="Stursova M."/>
            <person name="Spatafora J.W."/>
            <person name="Tedersoo L."/>
            <person name="Vaario L.M."/>
            <person name="Yamada A."/>
            <person name="Yan M."/>
            <person name="Wang P."/>
            <person name="Xu J."/>
            <person name="Bruns T."/>
            <person name="Baldrian P."/>
            <person name="Vilgalys R."/>
            <person name="Dunand C."/>
            <person name="Henrissat B."/>
            <person name="Grigoriev I.V."/>
            <person name="Hibbett D."/>
            <person name="Nagy L.G."/>
            <person name="Martin F.M."/>
        </authorList>
    </citation>
    <scope>NUCLEOTIDE SEQUENCE</scope>
    <source>
        <strain evidence="2">BED1</strain>
    </source>
</reference>
<dbReference type="EMBL" id="WHUW01000003">
    <property type="protein sequence ID" value="KAF8449296.1"/>
    <property type="molecule type" value="Genomic_DNA"/>
</dbReference>
<evidence type="ECO:0000313" key="2">
    <source>
        <dbReference type="EMBL" id="KAF8449296.1"/>
    </source>
</evidence>
<feature type="transmembrane region" description="Helical" evidence="1">
    <location>
        <begin position="389"/>
        <end position="410"/>
    </location>
</feature>
<comment type="caution">
    <text evidence="2">The sequence shown here is derived from an EMBL/GenBank/DDBJ whole genome shotgun (WGS) entry which is preliminary data.</text>
</comment>
<keyword evidence="1" id="KW-0472">Membrane</keyword>
<accession>A0AAD4GJW1</accession>